<evidence type="ECO:0000313" key="4">
    <source>
        <dbReference type="Proteomes" id="UP000244811"/>
    </source>
</evidence>
<organism evidence="3 4">
    <name type="scientific">Theileria orientalis</name>
    <dbReference type="NCBI Taxonomy" id="68886"/>
    <lineage>
        <taxon>Eukaryota</taxon>
        <taxon>Sar</taxon>
        <taxon>Alveolata</taxon>
        <taxon>Apicomplexa</taxon>
        <taxon>Aconoidasida</taxon>
        <taxon>Piroplasmida</taxon>
        <taxon>Theileriidae</taxon>
        <taxon>Theileria</taxon>
    </lineage>
</organism>
<name>A0A976ME75_THEOR</name>
<dbReference type="AlphaFoldDB" id="A0A976ME75"/>
<protein>
    <submittedName>
        <fullName evidence="3">Uncharacterized protein</fullName>
    </submittedName>
</protein>
<gene>
    <name evidence="3" type="ORF">MACK_003134</name>
</gene>
<accession>A0A976ME75</accession>
<sequence>MLVIVKFKVYHYNIYKQFGDKWELVYSTFTESGSRKKQDKQILRMELNRNRENEETESKADSLNKNLESEEIENNIVKSGGNTNSELITRMQNNLERTKTEIDIDINSKKSNQFYSYSHDPFQGVDSYECKDNYKIKLVKRGIHDLWENKEDIDAVCVDIYHKRKIESSSDDSDDEKDNISNPDKMVVIVYFEGGLRSLTVKNDPGNPNGRINNIEEGRTNEDNGEEIGREKDNNKHEVLDIKESIPTSDEELADDNVERCKFYGVSQKM</sequence>
<evidence type="ECO:0000256" key="1">
    <source>
        <dbReference type="SAM" id="Coils"/>
    </source>
</evidence>
<evidence type="ECO:0000256" key="2">
    <source>
        <dbReference type="SAM" id="MobiDB-lite"/>
    </source>
</evidence>
<dbReference type="EMBL" id="CP056072">
    <property type="protein sequence ID" value="UKK03032.2"/>
    <property type="molecule type" value="Genomic_DNA"/>
</dbReference>
<feature type="compositionally biased region" description="Basic and acidic residues" evidence="2">
    <location>
        <begin position="214"/>
        <end position="236"/>
    </location>
</feature>
<evidence type="ECO:0000313" key="3">
    <source>
        <dbReference type="EMBL" id="UKK03032.2"/>
    </source>
</evidence>
<proteinExistence type="predicted"/>
<reference evidence="3" key="1">
    <citation type="submission" date="2022-07" db="EMBL/GenBank/DDBJ databases">
        <title>Evaluation of T. orientalis genome assembly methods using nanopore sequencing and analysis of variation between genomes.</title>
        <authorList>
            <person name="Yam J."/>
            <person name="Micallef M.L."/>
            <person name="Liu M."/>
            <person name="Djordjevic S.P."/>
            <person name="Bogema D.R."/>
            <person name="Jenkins C."/>
        </authorList>
    </citation>
    <scope>NUCLEOTIDE SEQUENCE</scope>
    <source>
        <strain evidence="3">Goon Nure</strain>
    </source>
</reference>
<dbReference type="Proteomes" id="UP000244811">
    <property type="component" value="Chromosome 4"/>
</dbReference>
<feature type="region of interest" description="Disordered" evidence="2">
    <location>
        <begin position="203"/>
        <end position="236"/>
    </location>
</feature>
<keyword evidence="1" id="KW-0175">Coiled coil</keyword>
<feature type="coiled-coil region" evidence="1">
    <location>
        <begin position="35"/>
        <end position="73"/>
    </location>
</feature>